<dbReference type="GO" id="GO:0005737">
    <property type="term" value="C:cytoplasm"/>
    <property type="evidence" value="ECO:0007669"/>
    <property type="project" value="UniProtKB-ARBA"/>
</dbReference>
<dbReference type="Pfam" id="PF17674">
    <property type="entry name" value="HHH_9"/>
    <property type="match status" value="1"/>
</dbReference>
<reference evidence="4" key="3">
    <citation type="submission" date="2015-08" db="EMBL/GenBank/DDBJ databases">
        <title>Draft Genome Sequence of a Heterotrophic Facultative Anaerobic Bacterium Ardenticatena maritima Strain 110S.</title>
        <authorList>
            <person name="Kawaichi S."/>
            <person name="Yoshida T."/>
            <person name="Sako Y."/>
            <person name="Nakamura R."/>
        </authorList>
    </citation>
    <scope>NUCLEOTIDE SEQUENCE [LARGE SCALE GENOMIC DNA]</scope>
    <source>
        <strain evidence="4">110S</strain>
    </source>
</reference>
<evidence type="ECO:0000313" key="3">
    <source>
        <dbReference type="EMBL" id="KPL86340.1"/>
    </source>
</evidence>
<dbReference type="InterPro" id="IPR041692">
    <property type="entry name" value="HHH_9"/>
</dbReference>
<dbReference type="Proteomes" id="UP000037784">
    <property type="component" value="Unassembled WGS sequence"/>
</dbReference>
<dbReference type="FunFam" id="1.10.150.310:FF:000001">
    <property type="entry name" value="RNA-binding transcriptional accessory protein"/>
    <property type="match status" value="1"/>
</dbReference>
<dbReference type="Pfam" id="PF12836">
    <property type="entry name" value="HHH_3"/>
    <property type="match status" value="1"/>
</dbReference>
<dbReference type="FunFam" id="1.10.10.650:FF:000001">
    <property type="entry name" value="S1 RNA-binding domain 1"/>
    <property type="match status" value="1"/>
</dbReference>
<dbReference type="PANTHER" id="PTHR10724">
    <property type="entry name" value="30S RIBOSOMAL PROTEIN S1"/>
    <property type="match status" value="1"/>
</dbReference>
<dbReference type="InterPro" id="IPR003029">
    <property type="entry name" value="S1_domain"/>
</dbReference>
<dbReference type="EMBL" id="BBZA01000298">
    <property type="protein sequence ID" value="GAP64675.1"/>
    <property type="molecule type" value="Genomic_DNA"/>
</dbReference>
<dbReference type="GO" id="GO:0003735">
    <property type="term" value="F:structural constituent of ribosome"/>
    <property type="evidence" value="ECO:0007669"/>
    <property type="project" value="TreeGrafter"/>
</dbReference>
<keyword evidence="4" id="KW-1185">Reference proteome</keyword>
<reference evidence="3 5" key="2">
    <citation type="submission" date="2015-07" db="EMBL/GenBank/DDBJ databases">
        <title>Whole genome sequence of Ardenticatena maritima DSM 23922.</title>
        <authorList>
            <person name="Hemp J."/>
            <person name="Ward L.M."/>
            <person name="Pace L.A."/>
            <person name="Fischer W.W."/>
        </authorList>
    </citation>
    <scope>NUCLEOTIDE SEQUENCE [LARGE SCALE GENOMIC DNA]</scope>
    <source>
        <strain evidence="3 5">110S</strain>
    </source>
</reference>
<dbReference type="AlphaFoldDB" id="A0A0M8K9T1"/>
<reference evidence="2 4" key="1">
    <citation type="journal article" date="2015" name="Genome Announc.">
        <title>Draft Genome Sequence of a Heterotrophic Facultative Anaerobic Thermophilic Bacterium, Ardenticatena maritima Strain 110ST.</title>
        <authorList>
            <person name="Kawaichi S."/>
            <person name="Yoshida T."/>
            <person name="Sako Y."/>
            <person name="Nakamura R."/>
        </authorList>
    </citation>
    <scope>NUCLEOTIDE SEQUENCE [LARGE SCALE GENOMIC DNA]</scope>
    <source>
        <strain evidence="2 4">110S</strain>
    </source>
</reference>
<dbReference type="SMART" id="SM00316">
    <property type="entry name" value="S1"/>
    <property type="match status" value="1"/>
</dbReference>
<gene>
    <name evidence="2" type="ORF">ARMA_3098</name>
    <name evidence="3" type="ORF">SE16_13530</name>
</gene>
<evidence type="ECO:0000313" key="4">
    <source>
        <dbReference type="Proteomes" id="UP000037784"/>
    </source>
</evidence>
<dbReference type="GO" id="GO:0006412">
    <property type="term" value="P:translation"/>
    <property type="evidence" value="ECO:0007669"/>
    <property type="project" value="TreeGrafter"/>
</dbReference>
<dbReference type="RefSeq" id="WP_054494420.1">
    <property type="nucleotide sequence ID" value="NZ_BBZA01000298.1"/>
</dbReference>
<dbReference type="SUPFAM" id="SSF53098">
    <property type="entry name" value="Ribonuclease H-like"/>
    <property type="match status" value="1"/>
</dbReference>
<proteinExistence type="predicted"/>
<dbReference type="PATRIC" id="fig|872965.6.peg.2345"/>
<dbReference type="OrthoDB" id="9804714at2"/>
<dbReference type="Proteomes" id="UP000050502">
    <property type="component" value="Unassembled WGS sequence"/>
</dbReference>
<dbReference type="InterPro" id="IPR023323">
    <property type="entry name" value="Tex-like_dom_sf"/>
</dbReference>
<dbReference type="EMBL" id="LGKN01000009">
    <property type="protein sequence ID" value="KPL86340.1"/>
    <property type="molecule type" value="Genomic_DNA"/>
</dbReference>
<dbReference type="PANTHER" id="PTHR10724:SF10">
    <property type="entry name" value="S1 RNA-BINDING DOMAIN-CONTAINING PROTEIN 1"/>
    <property type="match status" value="1"/>
</dbReference>
<dbReference type="PROSITE" id="PS50126">
    <property type="entry name" value="S1"/>
    <property type="match status" value="1"/>
</dbReference>
<dbReference type="InterPro" id="IPR010994">
    <property type="entry name" value="RuvA_2-like"/>
</dbReference>
<dbReference type="Pfam" id="PF00575">
    <property type="entry name" value="S1"/>
    <property type="match status" value="1"/>
</dbReference>
<dbReference type="InterPro" id="IPR050437">
    <property type="entry name" value="Ribos_protein_bS1-like"/>
</dbReference>
<name>A0A0M8K9T1_9CHLR</name>
<dbReference type="InterPro" id="IPR032639">
    <property type="entry name" value="Tex_YqgF"/>
</dbReference>
<dbReference type="FunFam" id="3.30.420.140:FF:000001">
    <property type="entry name" value="RNA-binding transcriptional accessory protein"/>
    <property type="match status" value="1"/>
</dbReference>
<dbReference type="FunCoup" id="A0A0M8K9T1">
    <property type="interactions" value="268"/>
</dbReference>
<organism evidence="2 4">
    <name type="scientific">Ardenticatena maritima</name>
    <dbReference type="NCBI Taxonomy" id="872965"/>
    <lineage>
        <taxon>Bacteria</taxon>
        <taxon>Bacillati</taxon>
        <taxon>Chloroflexota</taxon>
        <taxon>Ardenticatenia</taxon>
        <taxon>Ardenticatenales</taxon>
        <taxon>Ardenticatenaceae</taxon>
        <taxon>Ardenticatena</taxon>
    </lineage>
</organism>
<evidence type="ECO:0000259" key="1">
    <source>
        <dbReference type="PROSITE" id="PS50126"/>
    </source>
</evidence>
<dbReference type="SUPFAM" id="SSF50249">
    <property type="entry name" value="Nucleic acid-binding proteins"/>
    <property type="match status" value="1"/>
</dbReference>
<dbReference type="InterPro" id="IPR055179">
    <property type="entry name" value="Tex-like_central_region"/>
</dbReference>
<evidence type="ECO:0000313" key="2">
    <source>
        <dbReference type="EMBL" id="GAP64675.1"/>
    </source>
</evidence>
<dbReference type="SMART" id="SM00732">
    <property type="entry name" value="YqgFc"/>
    <property type="match status" value="1"/>
</dbReference>
<dbReference type="GO" id="GO:0003729">
    <property type="term" value="F:mRNA binding"/>
    <property type="evidence" value="ECO:0007669"/>
    <property type="project" value="UniProtKB-ARBA"/>
</dbReference>
<dbReference type="InterPro" id="IPR037027">
    <property type="entry name" value="YqgF/RNaseH-like_dom_sf"/>
</dbReference>
<dbReference type="Pfam" id="PF22706">
    <property type="entry name" value="Tex_central_region"/>
    <property type="match status" value="1"/>
</dbReference>
<comment type="caution">
    <text evidence="2">The sequence shown here is derived from an EMBL/GenBank/DDBJ whole genome shotgun (WGS) entry which is preliminary data.</text>
</comment>
<protein>
    <recommendedName>
        <fullName evidence="1">S1 motif domain-containing protein</fullName>
    </recommendedName>
</protein>
<dbReference type="FunFam" id="2.40.50.140:FF:000051">
    <property type="entry name" value="RNA-binding transcriptional accessory protein"/>
    <property type="match status" value="1"/>
</dbReference>
<dbReference type="STRING" id="872965.SE16_13530"/>
<dbReference type="SUPFAM" id="SSF158832">
    <property type="entry name" value="Tex N-terminal region-like"/>
    <property type="match status" value="1"/>
</dbReference>
<dbReference type="InterPro" id="IPR012340">
    <property type="entry name" value="NA-bd_OB-fold"/>
</dbReference>
<dbReference type="InterPro" id="IPR018974">
    <property type="entry name" value="Tex-like_N"/>
</dbReference>
<dbReference type="Pfam" id="PF16921">
    <property type="entry name" value="Tex_YqgF"/>
    <property type="match status" value="1"/>
</dbReference>
<feature type="domain" description="S1 motif" evidence="1">
    <location>
        <begin position="644"/>
        <end position="713"/>
    </location>
</feature>
<dbReference type="Pfam" id="PF09371">
    <property type="entry name" value="Tex_N"/>
    <property type="match status" value="1"/>
</dbReference>
<dbReference type="InterPro" id="IPR023319">
    <property type="entry name" value="Tex-like_HTH_dom_sf"/>
</dbReference>
<dbReference type="Gene3D" id="1.10.150.310">
    <property type="entry name" value="Tex RuvX-like domain-like"/>
    <property type="match status" value="1"/>
</dbReference>
<dbReference type="SUPFAM" id="SSF47781">
    <property type="entry name" value="RuvA domain 2-like"/>
    <property type="match status" value="2"/>
</dbReference>
<dbReference type="InParanoid" id="A0A0M8K9T1"/>
<dbReference type="Gene3D" id="1.10.3500.10">
    <property type="entry name" value="Tex N-terminal region-like"/>
    <property type="match status" value="1"/>
</dbReference>
<dbReference type="Gene3D" id="1.10.10.650">
    <property type="entry name" value="RuvA domain 2-like"/>
    <property type="match status" value="1"/>
</dbReference>
<dbReference type="Gene3D" id="2.40.50.140">
    <property type="entry name" value="Nucleic acid-binding proteins"/>
    <property type="match status" value="1"/>
</dbReference>
<dbReference type="InterPro" id="IPR006641">
    <property type="entry name" value="YqgF/RNaseH-like_dom"/>
</dbReference>
<sequence>METLIQRIATDLGLRETQVAGAVRLLDEGNTIPFIARYRKEMTGLLDEEQLRAVAARLDYLRNLEARKQTVLASIAEQGKLTEDLRAAIEAAETLQEVEDLYLPYKPKRRTRATIARERGLEPLADVILAQPDTGDPETVAMAYLSEEVPDVEAALAGARDIVAEVVAETAAVRQLVRERLQKEAVLRVECADETADPQRKYALYYDFRAPVRELQAYQVLAINRGEKEGVLRVAFELDTDRLVEEIAALSGIRAASPFAAEFQAAVEDGFYRLIAPSVEREVRRLLTESADTVAIATFKENLRNLLLQPPLKGATVLGIDPGYRTGCKVAVCDPTGKVLATGTIYPHEPQKQWEEAKAMLRQWIETYQVRAIAIGNGTASRETEALVAELLGELGGETAYAIVNEAGASVYSASPLARQELPDLDVSLRGAVSIARRLQDPLAELVKIDPKSIGVGLYQHDVDQKALAEALDAVVESVVNSVGVNVNTASPALLERVAGLTKRTAANIVAHRDAHGPFRTRQALLDVKGLGPKAFEQAAGFLRIPDGDNPLDNTAIHPESYAVVEQLLAAFGETRITSETLRRLPLADLKARVPELAAQLGVGEPTLHDILDALAKPGRDPRDDLPPPILRRDVLSMDDLREGMVLQGTVRNVVAFGAFVDIGVKQDGLVHISEMADRFVRDPHEVVRVGDVVKVRVLSVDKERGRIALSMRL</sequence>
<evidence type="ECO:0000313" key="5">
    <source>
        <dbReference type="Proteomes" id="UP000050502"/>
    </source>
</evidence>
<dbReference type="GO" id="GO:0006139">
    <property type="term" value="P:nucleobase-containing compound metabolic process"/>
    <property type="evidence" value="ECO:0007669"/>
    <property type="project" value="InterPro"/>
</dbReference>
<dbReference type="InterPro" id="IPR044146">
    <property type="entry name" value="S1_Tex"/>
</dbReference>
<accession>A0A0M8K9T1</accession>
<dbReference type="InterPro" id="IPR012337">
    <property type="entry name" value="RNaseH-like_sf"/>
</dbReference>
<dbReference type="CDD" id="cd05685">
    <property type="entry name" value="S1_Tex"/>
    <property type="match status" value="1"/>
</dbReference>
<dbReference type="Gene3D" id="3.30.420.140">
    <property type="entry name" value="YqgF/RNase H-like domain"/>
    <property type="match status" value="1"/>
</dbReference>